<dbReference type="InterPro" id="IPR020843">
    <property type="entry name" value="ER"/>
</dbReference>
<dbReference type="InterPro" id="IPR036291">
    <property type="entry name" value="NAD(P)-bd_dom_sf"/>
</dbReference>
<dbReference type="GO" id="GO:0005829">
    <property type="term" value="C:cytosol"/>
    <property type="evidence" value="ECO:0007669"/>
    <property type="project" value="TreeGrafter"/>
</dbReference>
<dbReference type="SUPFAM" id="SSF51735">
    <property type="entry name" value="NAD(P)-binding Rossmann-fold domains"/>
    <property type="match status" value="1"/>
</dbReference>
<proteinExistence type="predicted"/>
<dbReference type="GO" id="GO:0035925">
    <property type="term" value="F:mRNA 3'-UTR AU-rich region binding"/>
    <property type="evidence" value="ECO:0007669"/>
    <property type="project" value="TreeGrafter"/>
</dbReference>
<evidence type="ECO:0000313" key="5">
    <source>
        <dbReference type="Proteomes" id="UP000483035"/>
    </source>
</evidence>
<dbReference type="GO" id="GO:0008270">
    <property type="term" value="F:zinc ion binding"/>
    <property type="evidence" value="ECO:0007669"/>
    <property type="project" value="InterPro"/>
</dbReference>
<dbReference type="InterPro" id="IPR013154">
    <property type="entry name" value="ADH-like_N"/>
</dbReference>
<name>A0A6L9U9Z4_9HYPH</name>
<evidence type="ECO:0000256" key="2">
    <source>
        <dbReference type="ARBA" id="ARBA00023002"/>
    </source>
</evidence>
<feature type="domain" description="Enoyl reductase (ER)" evidence="3">
    <location>
        <begin position="10"/>
        <end position="322"/>
    </location>
</feature>
<evidence type="ECO:0000259" key="3">
    <source>
        <dbReference type="SMART" id="SM00829"/>
    </source>
</evidence>
<dbReference type="SMART" id="SM00829">
    <property type="entry name" value="PKS_ER"/>
    <property type="match status" value="1"/>
</dbReference>
<gene>
    <name evidence="4" type="ORF">GR212_21670</name>
</gene>
<comment type="caution">
    <text evidence="4">The sequence shown here is derived from an EMBL/GenBank/DDBJ whole genome shotgun (WGS) entry which is preliminary data.</text>
</comment>
<dbReference type="Gene3D" id="3.90.180.10">
    <property type="entry name" value="Medium-chain alcohol dehydrogenases, catalytic domain"/>
    <property type="match status" value="1"/>
</dbReference>
<sequence>MKIARIDQFGSPDVFRILDVPRPEIDADEVLVRVHASGVNFFEVLMRQDRYAVTPQLPMTFGVEVAGTIEAAGRDVDIETGSRVVVPLFAIGRDGGYADYIVVKAAAVIPLPDAISFDAGVACLVQGLTALYAVRRASPRGKSVLVTAAGGGVGTLLIQLAKIAGAAHVVALAGSDEKLELALSLGADMAIDHRDGKWLSRWPETGPESRVDIVYDFVGGALTNTLASVLAPAGTLLFGALGRFSLDNETINGLLAKSQAIEGLALLPLVQASDLRRDLAELFDLIAAGRLTPVIGGRFPLERAGDAHRLIESRASTGKVVLTPG</sequence>
<evidence type="ECO:0000313" key="4">
    <source>
        <dbReference type="EMBL" id="NEI72199.1"/>
    </source>
</evidence>
<dbReference type="GO" id="GO:0070402">
    <property type="term" value="F:NADPH binding"/>
    <property type="evidence" value="ECO:0007669"/>
    <property type="project" value="TreeGrafter"/>
</dbReference>
<dbReference type="PROSITE" id="PS01162">
    <property type="entry name" value="QOR_ZETA_CRYSTAL"/>
    <property type="match status" value="1"/>
</dbReference>
<dbReference type="GO" id="GO:0003960">
    <property type="term" value="F:quinone reductase (NADPH) activity"/>
    <property type="evidence" value="ECO:0007669"/>
    <property type="project" value="TreeGrafter"/>
</dbReference>
<reference evidence="4 5" key="1">
    <citation type="submission" date="2019-12" db="EMBL/GenBank/DDBJ databases">
        <title>Rhizobium genotypes associated with high levels of biological nitrogen fixation by grain legumes in a temperate-maritime cropping system.</title>
        <authorList>
            <person name="Maluk M."/>
            <person name="Francesc Ferrando Molina F."/>
            <person name="Lopez Del Egido L."/>
            <person name="Lafos M."/>
            <person name="Langarica-Fuentes A."/>
            <person name="Gebre Yohannes G."/>
            <person name="Young M.W."/>
            <person name="Martin P."/>
            <person name="Gantlett R."/>
            <person name="Kenicer G."/>
            <person name="Hawes C."/>
            <person name="Begg G.S."/>
            <person name="Quilliam R.S."/>
            <person name="Squire G.R."/>
            <person name="Poole P.S."/>
            <person name="Young P.W."/>
            <person name="Iannetta P.M."/>
            <person name="James E.K."/>
        </authorList>
    </citation>
    <scope>NUCLEOTIDE SEQUENCE [LARGE SCALE GENOMIC DNA]</scope>
    <source>
        <strain evidence="4 5">JHI1118</strain>
    </source>
</reference>
<keyword evidence="2" id="KW-0560">Oxidoreductase</keyword>
<organism evidence="4 5">
    <name type="scientific">Rhizobium lusitanum</name>
    <dbReference type="NCBI Taxonomy" id="293958"/>
    <lineage>
        <taxon>Bacteria</taxon>
        <taxon>Pseudomonadati</taxon>
        <taxon>Pseudomonadota</taxon>
        <taxon>Alphaproteobacteria</taxon>
        <taxon>Hyphomicrobiales</taxon>
        <taxon>Rhizobiaceae</taxon>
        <taxon>Rhizobium/Agrobacterium group</taxon>
        <taxon>Rhizobium</taxon>
    </lineage>
</organism>
<keyword evidence="1" id="KW-0521">NADP</keyword>
<dbReference type="EMBL" id="WUEY01000010">
    <property type="protein sequence ID" value="NEI72199.1"/>
    <property type="molecule type" value="Genomic_DNA"/>
</dbReference>
<dbReference type="PANTHER" id="PTHR48106">
    <property type="entry name" value="QUINONE OXIDOREDUCTASE PIG3-RELATED"/>
    <property type="match status" value="1"/>
</dbReference>
<dbReference type="RefSeq" id="WP_163989249.1">
    <property type="nucleotide sequence ID" value="NZ_WUEY01000010.1"/>
</dbReference>
<dbReference type="Proteomes" id="UP000483035">
    <property type="component" value="Unassembled WGS sequence"/>
</dbReference>
<dbReference type="InterPro" id="IPR002364">
    <property type="entry name" value="Quin_OxRdtase/zeta-crystal_CS"/>
</dbReference>
<dbReference type="AlphaFoldDB" id="A0A6L9U9Z4"/>
<dbReference type="Pfam" id="PF08240">
    <property type="entry name" value="ADH_N"/>
    <property type="match status" value="1"/>
</dbReference>
<protein>
    <submittedName>
        <fullName evidence="4">Zinc-binding dehydrogenase</fullName>
    </submittedName>
</protein>
<dbReference type="Pfam" id="PF13602">
    <property type="entry name" value="ADH_zinc_N_2"/>
    <property type="match status" value="1"/>
</dbReference>
<accession>A0A6L9U9Z4</accession>
<dbReference type="PANTHER" id="PTHR48106:SF13">
    <property type="entry name" value="QUINONE OXIDOREDUCTASE-RELATED"/>
    <property type="match status" value="1"/>
</dbReference>
<evidence type="ECO:0000256" key="1">
    <source>
        <dbReference type="ARBA" id="ARBA00022857"/>
    </source>
</evidence>
<dbReference type="SUPFAM" id="SSF50129">
    <property type="entry name" value="GroES-like"/>
    <property type="match status" value="1"/>
</dbReference>
<dbReference type="InterPro" id="IPR011032">
    <property type="entry name" value="GroES-like_sf"/>
</dbReference>
<dbReference type="Gene3D" id="3.40.50.720">
    <property type="entry name" value="NAD(P)-binding Rossmann-like Domain"/>
    <property type="match status" value="1"/>
</dbReference>